<organism evidence="1 2">
    <name type="scientific">Belnapia rosea</name>
    <dbReference type="NCBI Taxonomy" id="938405"/>
    <lineage>
        <taxon>Bacteria</taxon>
        <taxon>Pseudomonadati</taxon>
        <taxon>Pseudomonadota</taxon>
        <taxon>Alphaproteobacteria</taxon>
        <taxon>Acetobacterales</taxon>
        <taxon>Roseomonadaceae</taxon>
        <taxon>Belnapia</taxon>
    </lineage>
</organism>
<sequence>MTEAAVTTLNPEGSSPFVLLCEHASNHIPEPYKGLGLGTADLARHIAWDIGAAALARQLSARLDAPLFLSGYSRLLIDCNRPLGSPTSIPVLSEATEIPGNRDLPAAEVAARQDRYFRPFHAAVAACLDARRGRPTIVIGVHSFTPVYLGIARPWQAGLLYADAVALGRGMIEALAGPGLTIGDNEPYRIEPEHDYTVPVHGDARGLPAALIEVRQDLLAEDAGIEAWAVRLVRAFRAVQAGH</sequence>
<keyword evidence="1" id="KW-0378">Hydrolase</keyword>
<keyword evidence="2" id="KW-1185">Reference proteome</keyword>
<dbReference type="EMBL" id="FMZX01000018">
    <property type="protein sequence ID" value="SDE07618.1"/>
    <property type="molecule type" value="Genomic_DNA"/>
</dbReference>
<evidence type="ECO:0000313" key="2">
    <source>
        <dbReference type="Proteomes" id="UP000198925"/>
    </source>
</evidence>
<name>A0A1G6ZY83_9PROT</name>
<protein>
    <submittedName>
        <fullName evidence="1">Predicted N-formylglutamate amidohydrolase</fullName>
    </submittedName>
</protein>
<gene>
    <name evidence="1" type="ORF">SAMN04487779_101811</name>
</gene>
<proteinExistence type="predicted"/>
<reference evidence="1 2" key="1">
    <citation type="submission" date="2016-10" db="EMBL/GenBank/DDBJ databases">
        <authorList>
            <person name="de Groot N.N."/>
        </authorList>
    </citation>
    <scope>NUCLEOTIDE SEQUENCE [LARGE SCALE GENOMIC DNA]</scope>
    <source>
        <strain evidence="1 2">CPCC 100156</strain>
    </source>
</reference>
<dbReference type="GO" id="GO:0016787">
    <property type="term" value="F:hydrolase activity"/>
    <property type="evidence" value="ECO:0007669"/>
    <property type="project" value="UniProtKB-KW"/>
</dbReference>
<dbReference type="AlphaFoldDB" id="A0A1G6ZY83"/>
<dbReference type="STRING" id="938405.SAMN02927895_03405"/>
<dbReference type="InterPro" id="IPR011227">
    <property type="entry name" value="UCP029730"/>
</dbReference>
<dbReference type="RefSeq" id="WP_090664620.1">
    <property type="nucleotide sequence ID" value="NZ_FMZX01000018.1"/>
</dbReference>
<dbReference type="InterPro" id="IPR007709">
    <property type="entry name" value="N-FG_amidohydro"/>
</dbReference>
<dbReference type="Pfam" id="PF05013">
    <property type="entry name" value="FGase"/>
    <property type="match status" value="1"/>
</dbReference>
<accession>A0A1G6ZY83</accession>
<evidence type="ECO:0000313" key="1">
    <source>
        <dbReference type="EMBL" id="SDE07618.1"/>
    </source>
</evidence>
<dbReference type="Proteomes" id="UP000198925">
    <property type="component" value="Unassembled WGS sequence"/>
</dbReference>
<dbReference type="PIRSF" id="PIRSF029730">
    <property type="entry name" value="UCP029730"/>
    <property type="match status" value="1"/>
</dbReference>
<dbReference type="SUPFAM" id="SSF53187">
    <property type="entry name" value="Zn-dependent exopeptidases"/>
    <property type="match status" value="1"/>
</dbReference>
<dbReference type="Gene3D" id="3.40.630.40">
    <property type="entry name" value="Zn-dependent exopeptidases"/>
    <property type="match status" value="1"/>
</dbReference>